<dbReference type="PANTHER" id="PTHR43479">
    <property type="entry name" value="ACREF/ENVCD OPERON REPRESSOR-RELATED"/>
    <property type="match status" value="1"/>
</dbReference>
<feature type="DNA-binding region" description="H-T-H motif" evidence="3">
    <location>
        <begin position="34"/>
        <end position="53"/>
    </location>
</feature>
<dbReference type="Proteomes" id="UP000050996">
    <property type="component" value="Unassembled WGS sequence"/>
</dbReference>
<evidence type="ECO:0000256" key="3">
    <source>
        <dbReference type="PROSITE-ProRule" id="PRU00335"/>
    </source>
</evidence>
<accession>A0A0Q3QVK4</accession>
<dbReference type="SUPFAM" id="SSF46689">
    <property type="entry name" value="Homeodomain-like"/>
    <property type="match status" value="1"/>
</dbReference>
<dbReference type="GO" id="GO:0003677">
    <property type="term" value="F:DNA binding"/>
    <property type="evidence" value="ECO:0007669"/>
    <property type="project" value="UniProtKB-UniRule"/>
</dbReference>
<feature type="domain" description="HTH tetR-type" evidence="4">
    <location>
        <begin position="11"/>
        <end position="71"/>
    </location>
</feature>
<sequence length="204" mass="23987">MSTKRKDPRAVRTQSLLKRAFIELMEEREFEQITVADISERATVKRATFYLHYKDKTDLMNQCIDETLNDLHEKVSKQVSFLGNFDFLEDQPHPSFVQLFHQIGENYPFYRALLVTNRIPTLTSGLLAFIHEFISEGMNQMEPNDQNLTANRELIIKYVESAFLEVIIWWIEKGMHLSEEEIAFQLMNLSIKGPYIHNPMKDRS</sequence>
<protein>
    <recommendedName>
        <fullName evidence="4">HTH tetR-type domain-containing protein</fullName>
    </recommendedName>
</protein>
<dbReference type="PROSITE" id="PS50977">
    <property type="entry name" value="HTH_TETR_2"/>
    <property type="match status" value="1"/>
</dbReference>
<dbReference type="PANTHER" id="PTHR43479:SF23">
    <property type="entry name" value="HTH TETR-TYPE DOMAIN-CONTAINING PROTEIN"/>
    <property type="match status" value="1"/>
</dbReference>
<comment type="caution">
    <text evidence="5">The sequence shown here is derived from an EMBL/GenBank/DDBJ whole genome shotgun (WGS) entry which is preliminary data.</text>
</comment>
<dbReference type="EMBL" id="LJIX01000006">
    <property type="protein sequence ID" value="KQL21672.1"/>
    <property type="molecule type" value="Genomic_DNA"/>
</dbReference>
<evidence type="ECO:0000256" key="2">
    <source>
        <dbReference type="ARBA" id="ARBA00023125"/>
    </source>
</evidence>
<keyword evidence="1" id="KW-0678">Repressor</keyword>
<dbReference type="PATRIC" id="fig|1637975.4.peg.5259"/>
<keyword evidence="6" id="KW-1185">Reference proteome</keyword>
<dbReference type="AlphaFoldDB" id="A0A0Q3QVK4"/>
<gene>
    <name evidence="5" type="ORF">AN957_26025</name>
</gene>
<dbReference type="Pfam" id="PF14278">
    <property type="entry name" value="TetR_C_8"/>
    <property type="match status" value="1"/>
</dbReference>
<dbReference type="RefSeq" id="WP_056686949.1">
    <property type="nucleotide sequence ID" value="NZ_CP041305.1"/>
</dbReference>
<dbReference type="InterPro" id="IPR050624">
    <property type="entry name" value="HTH-type_Tx_Regulator"/>
</dbReference>
<organism evidence="5 6">
    <name type="scientific">Cytobacillus solani</name>
    <dbReference type="NCBI Taxonomy" id="1637975"/>
    <lineage>
        <taxon>Bacteria</taxon>
        <taxon>Bacillati</taxon>
        <taxon>Bacillota</taxon>
        <taxon>Bacilli</taxon>
        <taxon>Bacillales</taxon>
        <taxon>Bacillaceae</taxon>
        <taxon>Cytobacillus</taxon>
    </lineage>
</organism>
<evidence type="ECO:0000313" key="5">
    <source>
        <dbReference type="EMBL" id="KQL21672.1"/>
    </source>
</evidence>
<evidence type="ECO:0000313" key="6">
    <source>
        <dbReference type="Proteomes" id="UP000050996"/>
    </source>
</evidence>
<evidence type="ECO:0000256" key="1">
    <source>
        <dbReference type="ARBA" id="ARBA00022491"/>
    </source>
</evidence>
<dbReference type="InterPro" id="IPR009057">
    <property type="entry name" value="Homeodomain-like_sf"/>
</dbReference>
<dbReference type="InterPro" id="IPR039532">
    <property type="entry name" value="TetR_C_Firmicutes"/>
</dbReference>
<proteinExistence type="predicted"/>
<dbReference type="Gene3D" id="1.10.357.10">
    <property type="entry name" value="Tetracycline Repressor, domain 2"/>
    <property type="match status" value="1"/>
</dbReference>
<dbReference type="InterPro" id="IPR001647">
    <property type="entry name" value="HTH_TetR"/>
</dbReference>
<dbReference type="Pfam" id="PF00440">
    <property type="entry name" value="TetR_N"/>
    <property type="match status" value="1"/>
</dbReference>
<reference evidence="5 6" key="1">
    <citation type="submission" date="2015-09" db="EMBL/GenBank/DDBJ databases">
        <title>Genome sequencing project for genomic taxonomy and phylogenomics of Bacillus-like bacteria.</title>
        <authorList>
            <person name="Liu B."/>
            <person name="Wang J."/>
            <person name="Zhu Y."/>
            <person name="Liu G."/>
            <person name="Chen Q."/>
            <person name="Chen Z."/>
            <person name="Lan J."/>
            <person name="Che J."/>
            <person name="Ge C."/>
            <person name="Shi H."/>
            <person name="Pan Z."/>
            <person name="Liu X."/>
        </authorList>
    </citation>
    <scope>NUCLEOTIDE SEQUENCE [LARGE SCALE GENOMIC DNA]</scope>
    <source>
        <strain evidence="5 6">FJAT-18043</strain>
    </source>
</reference>
<name>A0A0Q3QVK4_9BACI</name>
<evidence type="ECO:0000259" key="4">
    <source>
        <dbReference type="PROSITE" id="PS50977"/>
    </source>
</evidence>
<keyword evidence="2 3" id="KW-0238">DNA-binding</keyword>